<feature type="binding site" evidence="4">
    <location>
        <begin position="7"/>
        <end position="12"/>
    </location>
    <ligand>
        <name>substrate</name>
    </ligand>
</feature>
<keyword evidence="2" id="KW-0456">Lyase</keyword>
<evidence type="ECO:0000313" key="5">
    <source>
        <dbReference type="EMBL" id="KAL1130381.1"/>
    </source>
</evidence>
<protein>
    <recommendedName>
        <fullName evidence="1">gamma-glutamylcyclotransferase</fullName>
        <ecNumber evidence="1">4.3.2.9</ecNumber>
    </recommendedName>
</protein>
<sequence>MSGSFLYFAYGSNLSSKRIHINNPTATRKCIGMLKGFRLDFNNWSKRWGGHCATIVPDLNEDVWGAVWEINSCNMPDLDRQEGVERNIYKVLDVTVKTDTNEELLCRSYQLCSLPDNRIPFEQRLPSKIYLGTILQGANECGLPEHYIKKLMSIDHNSFDGPVNLNQND</sequence>
<dbReference type="PANTHER" id="PTHR12935">
    <property type="entry name" value="GAMMA-GLUTAMYLCYCLOTRANSFERASE"/>
    <property type="match status" value="1"/>
</dbReference>
<dbReference type="InterPro" id="IPR013024">
    <property type="entry name" value="GGCT-like"/>
</dbReference>
<dbReference type="EC" id="4.3.2.9" evidence="1"/>
<dbReference type="Pfam" id="PF13772">
    <property type="entry name" value="AIG2_2"/>
    <property type="match status" value="1"/>
</dbReference>
<evidence type="ECO:0000256" key="4">
    <source>
        <dbReference type="PIRSR" id="PIRSR617939-2"/>
    </source>
</evidence>
<accession>A0ABD0YGE7</accession>
<proteinExistence type="predicted"/>
<evidence type="ECO:0000256" key="3">
    <source>
        <dbReference type="PIRSR" id="PIRSR617939-1"/>
    </source>
</evidence>
<gene>
    <name evidence="5" type="ORF">AAG570_013319</name>
</gene>
<dbReference type="AlphaFoldDB" id="A0ABD0YGE7"/>
<dbReference type="GO" id="GO:0003839">
    <property type="term" value="F:gamma-glutamylcyclotransferase activity"/>
    <property type="evidence" value="ECO:0007669"/>
    <property type="project" value="UniProtKB-EC"/>
</dbReference>
<feature type="binding site" evidence="4">
    <location>
        <position position="130"/>
    </location>
    <ligand>
        <name>substrate</name>
    </ligand>
</feature>
<dbReference type="Gene3D" id="3.10.490.10">
    <property type="entry name" value="Gamma-glutamyl cyclotransferase-like"/>
    <property type="match status" value="1"/>
</dbReference>
<reference evidence="5 6" key="1">
    <citation type="submission" date="2024-07" db="EMBL/GenBank/DDBJ databases">
        <title>Chromosome-level genome assembly of the water stick insect Ranatra chinensis (Heteroptera: Nepidae).</title>
        <authorList>
            <person name="Liu X."/>
        </authorList>
    </citation>
    <scope>NUCLEOTIDE SEQUENCE [LARGE SCALE GENOMIC DNA]</scope>
    <source>
        <strain evidence="5">Cailab_2021Rc</strain>
        <tissue evidence="5">Muscle</tissue>
    </source>
</reference>
<comment type="caution">
    <text evidence="5">The sequence shown here is derived from an EMBL/GenBank/DDBJ whole genome shotgun (WGS) entry which is preliminary data.</text>
</comment>
<dbReference type="PANTHER" id="PTHR12935:SF0">
    <property type="entry name" value="GAMMA-GLUTAMYLCYCLOTRANSFERASE"/>
    <property type="match status" value="1"/>
</dbReference>
<feature type="active site" description="Proton acceptor" evidence="3">
    <location>
        <position position="82"/>
    </location>
</feature>
<dbReference type="SUPFAM" id="SSF110857">
    <property type="entry name" value="Gamma-glutamyl cyclotransferase-like"/>
    <property type="match status" value="1"/>
</dbReference>
<name>A0ABD0YGE7_9HEMI</name>
<dbReference type="CDD" id="cd06661">
    <property type="entry name" value="GGCT_like"/>
    <property type="match status" value="1"/>
</dbReference>
<dbReference type="EMBL" id="JBFDAA010000008">
    <property type="protein sequence ID" value="KAL1130381.1"/>
    <property type="molecule type" value="Genomic_DNA"/>
</dbReference>
<organism evidence="5 6">
    <name type="scientific">Ranatra chinensis</name>
    <dbReference type="NCBI Taxonomy" id="642074"/>
    <lineage>
        <taxon>Eukaryota</taxon>
        <taxon>Metazoa</taxon>
        <taxon>Ecdysozoa</taxon>
        <taxon>Arthropoda</taxon>
        <taxon>Hexapoda</taxon>
        <taxon>Insecta</taxon>
        <taxon>Pterygota</taxon>
        <taxon>Neoptera</taxon>
        <taxon>Paraneoptera</taxon>
        <taxon>Hemiptera</taxon>
        <taxon>Heteroptera</taxon>
        <taxon>Panheteroptera</taxon>
        <taxon>Nepomorpha</taxon>
        <taxon>Nepidae</taxon>
        <taxon>Ranatrinae</taxon>
        <taxon>Ranatra</taxon>
    </lineage>
</organism>
<evidence type="ECO:0000313" key="6">
    <source>
        <dbReference type="Proteomes" id="UP001558652"/>
    </source>
</evidence>
<dbReference type="Proteomes" id="UP001558652">
    <property type="component" value="Unassembled WGS sequence"/>
</dbReference>
<dbReference type="InterPro" id="IPR036568">
    <property type="entry name" value="GGCT-like_sf"/>
</dbReference>
<evidence type="ECO:0000256" key="2">
    <source>
        <dbReference type="ARBA" id="ARBA00023239"/>
    </source>
</evidence>
<keyword evidence="6" id="KW-1185">Reference proteome</keyword>
<dbReference type="InterPro" id="IPR017939">
    <property type="entry name" value="G-Glutamylcylcotransferase"/>
</dbReference>
<evidence type="ECO:0000256" key="1">
    <source>
        <dbReference type="ARBA" id="ARBA00012346"/>
    </source>
</evidence>